<dbReference type="Gene3D" id="3.40.190.10">
    <property type="entry name" value="Periplasmic binding protein-like II"/>
    <property type="match status" value="1"/>
</dbReference>
<keyword evidence="3" id="KW-1185">Reference proteome</keyword>
<feature type="signal peptide" evidence="1">
    <location>
        <begin position="1"/>
        <end position="22"/>
    </location>
</feature>
<dbReference type="AlphaFoldDB" id="A0A937EKV7"/>
<dbReference type="PANTHER" id="PTHR43649:SF12">
    <property type="entry name" value="DIACETYLCHITOBIOSE BINDING PROTEIN DASA"/>
    <property type="match status" value="1"/>
</dbReference>
<evidence type="ECO:0000313" key="2">
    <source>
        <dbReference type="EMBL" id="MBL1083819.1"/>
    </source>
</evidence>
<feature type="chain" id="PRO_5038592561" evidence="1">
    <location>
        <begin position="23"/>
        <end position="438"/>
    </location>
</feature>
<name>A0A937EKV7_9ACTN</name>
<comment type="caution">
    <text evidence="2">The sequence shown here is derived from an EMBL/GenBank/DDBJ whole genome shotgun (WGS) entry which is preliminary data.</text>
</comment>
<keyword evidence="1" id="KW-0732">Signal</keyword>
<accession>A0A937EKV7</accession>
<protein>
    <submittedName>
        <fullName evidence="2">Sugar ABC transporter substrate-binding protein</fullName>
    </submittedName>
</protein>
<dbReference type="RefSeq" id="WP_201836731.1">
    <property type="nucleotide sequence ID" value="NZ_JAERRK010000008.1"/>
</dbReference>
<dbReference type="Proteomes" id="UP000661858">
    <property type="component" value="Unassembled WGS sequence"/>
</dbReference>
<sequence>MRSIRAAAVGAVTLSLALAATACGGGSSNGSGSNDSPGTLTYWASNQGASIAVDKKVLQPELDKFEKKTGIKVKLEVVPWSDLLNRILTATTSGQGPDVLNIGNTWSASLQATGALLPWDDGNFAKIGGRDRFVDSALSSTGVRGKDPAAVPLYSMAYALYYNKKIFADAGIAEPPATWDELVADGKKIKAGGKAVLGAEGANLSENIHHVFVFAKQHDADFFTADGKPDFTGPKVVDAVKQYVDLMAKDKVIPTGDAEYAQNQSVSDFAKGKQAMLLWQSAAANLTSQGMSEDAYGVAPVPVRSGAPGSGPQVNSMVAGINIAVFKNTRNLDGATKFVEFMTSDAEQKTLNTAYSTIPPVKAAQGDAAFDAPDTAVLKNTLATSAAALPQVPSESQFETAVGTAVKDLFADAAAGRAVTTDSVKAELEKAQQQMPAA</sequence>
<evidence type="ECO:0000313" key="3">
    <source>
        <dbReference type="Proteomes" id="UP000661858"/>
    </source>
</evidence>
<gene>
    <name evidence="2" type="ORF">JK359_17905</name>
</gene>
<evidence type="ECO:0000256" key="1">
    <source>
        <dbReference type="SAM" id="SignalP"/>
    </source>
</evidence>
<organism evidence="2 3">
    <name type="scientific">Streptomyces actinomycinicus</name>
    <dbReference type="NCBI Taxonomy" id="1695166"/>
    <lineage>
        <taxon>Bacteria</taxon>
        <taxon>Bacillati</taxon>
        <taxon>Actinomycetota</taxon>
        <taxon>Actinomycetes</taxon>
        <taxon>Kitasatosporales</taxon>
        <taxon>Streptomycetaceae</taxon>
        <taxon>Streptomyces</taxon>
    </lineage>
</organism>
<dbReference type="Pfam" id="PF01547">
    <property type="entry name" value="SBP_bac_1"/>
    <property type="match status" value="1"/>
</dbReference>
<dbReference type="InterPro" id="IPR006059">
    <property type="entry name" value="SBP"/>
</dbReference>
<dbReference type="PANTHER" id="PTHR43649">
    <property type="entry name" value="ARABINOSE-BINDING PROTEIN-RELATED"/>
    <property type="match status" value="1"/>
</dbReference>
<dbReference type="InterPro" id="IPR050490">
    <property type="entry name" value="Bact_solute-bd_prot1"/>
</dbReference>
<dbReference type="EMBL" id="JAERRK010000008">
    <property type="protein sequence ID" value="MBL1083819.1"/>
    <property type="molecule type" value="Genomic_DNA"/>
</dbReference>
<dbReference type="SUPFAM" id="SSF53850">
    <property type="entry name" value="Periplasmic binding protein-like II"/>
    <property type="match status" value="1"/>
</dbReference>
<dbReference type="CDD" id="cd13585">
    <property type="entry name" value="PBP2_TMBP_like"/>
    <property type="match status" value="1"/>
</dbReference>
<reference evidence="2" key="1">
    <citation type="submission" date="2021-01" db="EMBL/GenBank/DDBJ databases">
        <title>WGS of actinomycetes isolated from Thailand.</title>
        <authorList>
            <person name="Thawai C."/>
        </authorList>
    </citation>
    <scope>NUCLEOTIDE SEQUENCE</scope>
    <source>
        <strain evidence="2">RCU-197</strain>
    </source>
</reference>
<proteinExistence type="predicted"/>
<dbReference type="PROSITE" id="PS51257">
    <property type="entry name" value="PROKAR_LIPOPROTEIN"/>
    <property type="match status" value="1"/>
</dbReference>